<organism evidence="4 5">
    <name type="scientific">Salinisphaera aquimarina</name>
    <dbReference type="NCBI Taxonomy" id="2094031"/>
    <lineage>
        <taxon>Bacteria</taxon>
        <taxon>Pseudomonadati</taxon>
        <taxon>Pseudomonadota</taxon>
        <taxon>Gammaproteobacteria</taxon>
        <taxon>Salinisphaerales</taxon>
        <taxon>Salinisphaeraceae</taxon>
        <taxon>Salinisphaera</taxon>
    </lineage>
</organism>
<sequence length="1155" mass="121532">MTLTRGPRRLLIALVVVALVCAGLILGAPLIARELTLHYLAQAGVDARIGNVDINLFTGTIEYDDIEGHSSAGDGFEIGHLATAIDYPPLLSRQISLSRLAIDDAAIDVRRTADNTLRVGGIPVLSGQNDSGGGLNWGLALQQLSVGALRLHYSQPADGDAPAIDRELVFNDSSARDIVTWQQDNDVPLDANLSVGDGRIGIKGRITPFGQKISAHFEFVAENFALDLLSPITRSNGLKSLTGAIDGQQQIDMEYSAAAGLSLKMEGNAGWQDSRMELADGASFSSDRFDWQGTLTMHLIGGRDKADAATAAVSSSDAGSTQPTGKPRSDESPAPSKDSVGKTVQINGMRLRLSGSTSLVGIDALPGPAEPQQTVTVGDEAPTRIDIDGHIQTDGLRTNWPDLFSLDQKHADWQGTLQARLGGAASRITTDSTLKARAASFSVTGGTHIRADTLDWHGTTTTALADTTRVDSDGTLKAKATQIAVAEGASVGSASLNFKGSTRTIVDNNGTRVDAHGALSAQRMKIAERQGTVVDADTLTFDGDTHVTTGDASTRVDADGALAANGMRLAVPDSIDFVSDTLNFKGTSRTDIDAGSTRVHTDGALDASAFAFTVVDTSTFSADDLDWQGTTTVDMAQLFARQGHGRLIANGARLDIAATPIALSADRLVYDGDYAETANGAGDALVLRMAGEIDGHEFAVMNTAIDAPWVDMMQMHGSGLSIDGLDSIALDAIEAHGVRMLGDTDSSVAVVESVTTTAQQFRLDDLLHYRVAKLDLQGTNIHLRRDAGGMGVIAQFFGDDATDESTGPSSDASSSSASYTVDNLALSGPALTFTDVTVEPPVVINGADVNLAVNDLDTADPDRDADYRLSLDVGAYGHLDSRGKIAPMATGGVNMNLDAWLRSLAMRPLSGYLNAAMGRRIANGAADGTLHLEATAGQLNGNLDTTLANFRLVDNAGKPTNVALGVSLDTALALVRGQDDVINFQTLILGDATNPYFSVKNLVREAVLAGLRTAIMSDYSPLGLLNKAKNALFNLGRSLISKPVAFEPGKHYVRPDDRPYLGHIAQAMKDKPGIAITVQGHAVPADADAMSLFHGPEVDSDNRVDLQNLARQRGGAVRDYLAARGVNPDRITLAEPVVDRGAEAKAQATFSMSGR</sequence>
<dbReference type="InterPro" id="IPR036737">
    <property type="entry name" value="OmpA-like_sf"/>
</dbReference>
<dbReference type="InterPro" id="IPR006665">
    <property type="entry name" value="OmpA-like"/>
</dbReference>
<keyword evidence="5" id="KW-1185">Reference proteome</keyword>
<accession>A0ABV7EX92</accession>
<evidence type="ECO:0000259" key="3">
    <source>
        <dbReference type="PROSITE" id="PS51123"/>
    </source>
</evidence>
<evidence type="ECO:0000256" key="1">
    <source>
        <dbReference type="PROSITE-ProRule" id="PRU00473"/>
    </source>
</evidence>
<dbReference type="InterPro" id="IPR008023">
    <property type="entry name" value="DUF748"/>
</dbReference>
<dbReference type="Pfam" id="PF05359">
    <property type="entry name" value="DUF748"/>
    <property type="match status" value="1"/>
</dbReference>
<reference evidence="5" key="1">
    <citation type="journal article" date="2019" name="Int. J. Syst. Evol. Microbiol.">
        <title>The Global Catalogue of Microorganisms (GCM) 10K type strain sequencing project: providing services to taxonomists for standard genome sequencing and annotation.</title>
        <authorList>
            <consortium name="The Broad Institute Genomics Platform"/>
            <consortium name="The Broad Institute Genome Sequencing Center for Infectious Disease"/>
            <person name="Wu L."/>
            <person name="Ma J."/>
        </authorList>
    </citation>
    <scope>NUCLEOTIDE SEQUENCE [LARGE SCALE GENOMIC DNA]</scope>
    <source>
        <strain evidence="5">KCTC 52640</strain>
    </source>
</reference>
<protein>
    <submittedName>
        <fullName evidence="4">DUF748 domain-containing protein</fullName>
    </submittedName>
</protein>
<evidence type="ECO:0000256" key="2">
    <source>
        <dbReference type="SAM" id="MobiDB-lite"/>
    </source>
</evidence>
<feature type="region of interest" description="Disordered" evidence="2">
    <location>
        <begin position="311"/>
        <end position="342"/>
    </location>
</feature>
<name>A0ABV7EX92_9GAMM</name>
<comment type="caution">
    <text evidence="4">The sequence shown here is derived from an EMBL/GenBank/DDBJ whole genome shotgun (WGS) entry which is preliminary data.</text>
</comment>
<evidence type="ECO:0000313" key="5">
    <source>
        <dbReference type="Proteomes" id="UP001595462"/>
    </source>
</evidence>
<evidence type="ECO:0000313" key="4">
    <source>
        <dbReference type="EMBL" id="MFC3106126.1"/>
    </source>
</evidence>
<dbReference type="Gene3D" id="3.30.1330.60">
    <property type="entry name" value="OmpA-like domain"/>
    <property type="match status" value="1"/>
</dbReference>
<keyword evidence="1" id="KW-0472">Membrane</keyword>
<dbReference type="Proteomes" id="UP001595462">
    <property type="component" value="Unassembled WGS sequence"/>
</dbReference>
<dbReference type="RefSeq" id="WP_380691719.1">
    <property type="nucleotide sequence ID" value="NZ_JBHRSS010000010.1"/>
</dbReference>
<dbReference type="Pfam" id="PF00691">
    <property type="entry name" value="OmpA"/>
    <property type="match status" value="1"/>
</dbReference>
<dbReference type="SUPFAM" id="SSF103088">
    <property type="entry name" value="OmpA-like"/>
    <property type="match status" value="1"/>
</dbReference>
<dbReference type="EMBL" id="JBHRSS010000010">
    <property type="protein sequence ID" value="MFC3106126.1"/>
    <property type="molecule type" value="Genomic_DNA"/>
</dbReference>
<feature type="compositionally biased region" description="Low complexity" evidence="2">
    <location>
        <begin position="311"/>
        <end position="321"/>
    </location>
</feature>
<gene>
    <name evidence="4" type="ORF">ACFOSU_19820</name>
</gene>
<proteinExistence type="predicted"/>
<feature type="domain" description="OmpA-like" evidence="3">
    <location>
        <begin position="1033"/>
        <end position="1155"/>
    </location>
</feature>
<dbReference type="PROSITE" id="PS51123">
    <property type="entry name" value="OMPA_2"/>
    <property type="match status" value="1"/>
</dbReference>